<evidence type="ECO:0000313" key="6">
    <source>
        <dbReference type="Proteomes" id="UP000180043"/>
    </source>
</evidence>
<dbReference type="OrthoDB" id="5146786at2"/>
<accession>A0A0E3XRE3</accession>
<dbReference type="EMBL" id="MLIQ01000013">
    <property type="protein sequence ID" value="OHU57933.1"/>
    <property type="molecule type" value="Genomic_DNA"/>
</dbReference>
<dbReference type="GeneID" id="31681905"/>
<dbReference type="Pfam" id="PF19686">
    <property type="entry name" value="DUF6188"/>
    <property type="match status" value="1"/>
</dbReference>
<dbReference type="RefSeq" id="WP_030097214.1">
    <property type="nucleotide sequence ID" value="NZ_BSAK01000007.1"/>
</dbReference>
<evidence type="ECO:0000313" key="8">
    <source>
        <dbReference type="Proteomes" id="UP000317728"/>
    </source>
</evidence>
<protein>
    <submittedName>
        <fullName evidence="3">Uncharacterized protein</fullName>
    </submittedName>
</protein>
<proteinExistence type="predicted"/>
<dbReference type="Proteomes" id="UP000180113">
    <property type="component" value="Unassembled WGS sequence"/>
</dbReference>
<reference evidence="5 6" key="2">
    <citation type="submission" date="2016-10" db="EMBL/GenBank/DDBJ databases">
        <title>Evaluation of Human, Veterinary and Environmental Mycobacterium chelonae Isolates by Core Genome Phylogenomic Analysis, Targeted Gene Comparison, and Anti-microbial Susceptibility Patterns: A Tale of Mistaken Identities.</title>
        <authorList>
            <person name="Fogelson S.B."/>
            <person name="Camus A.C."/>
            <person name="Lorenz W."/>
            <person name="Vasireddy R."/>
            <person name="Vasireddy S."/>
            <person name="Smith T."/>
            <person name="Brown-Elliott B.A."/>
            <person name="Wallace R.J.Jr."/>
            <person name="Hasan N.A."/>
            <person name="Reischl U."/>
            <person name="Sanchez S."/>
        </authorList>
    </citation>
    <scope>NUCLEOTIDE SEQUENCE [LARGE SCALE GENOMIC DNA]</scope>
    <source>
        <strain evidence="2 6">15515</strain>
        <strain evidence="3 5">15518</strain>
    </source>
</reference>
<evidence type="ECO:0000313" key="2">
    <source>
        <dbReference type="EMBL" id="OHU57933.1"/>
    </source>
</evidence>
<dbReference type="EMBL" id="CP041150">
    <property type="protein sequence ID" value="QDF72755.1"/>
    <property type="molecule type" value="Genomic_DNA"/>
</dbReference>
<evidence type="ECO:0000313" key="3">
    <source>
        <dbReference type="EMBL" id="OHU79387.1"/>
    </source>
</evidence>
<dbReference type="AlphaFoldDB" id="A0A0E3XRE3"/>
<evidence type="ECO:0000313" key="7">
    <source>
        <dbReference type="Proteomes" id="UP000180113"/>
    </source>
</evidence>
<keyword evidence="5" id="KW-1185">Reference proteome</keyword>
<dbReference type="EMBL" id="MLHW01000009">
    <property type="protein sequence ID" value="OHT51824.1"/>
    <property type="molecule type" value="Genomic_DNA"/>
</dbReference>
<evidence type="ECO:0000313" key="1">
    <source>
        <dbReference type="EMBL" id="OHT51824.1"/>
    </source>
</evidence>
<gene>
    <name evidence="1" type="ORF">BKG62_13390</name>
    <name evidence="2" type="ORF">BKG82_09835</name>
    <name evidence="3" type="ORF">BKG84_14315</name>
    <name evidence="4" type="ORF">FJK96_23090</name>
</gene>
<dbReference type="Proteomes" id="UP000179441">
    <property type="component" value="Unassembled WGS sequence"/>
</dbReference>
<reference evidence="4 8" key="3">
    <citation type="submission" date="2019-06" db="EMBL/GenBank/DDBJ databases">
        <title>Whole geneome sequnce of Mycobacteroides chelonae M77 isolated from bovine milk from Meghalaya, India.</title>
        <authorList>
            <person name="Vise E."/>
            <person name="Das S."/>
            <person name="Garg A."/>
            <person name="Ghatak S."/>
            <person name="Shakuntala I."/>
            <person name="Milton A.A.P."/>
            <person name="Karam A."/>
            <person name="Sanjukta R."/>
            <person name="Puro K."/>
            <person name="Sen A."/>
        </authorList>
    </citation>
    <scope>NUCLEOTIDE SEQUENCE [LARGE SCALE GENOMIC DNA]</scope>
    <source>
        <strain evidence="4 8">M77</strain>
    </source>
</reference>
<dbReference type="Proteomes" id="UP000180043">
    <property type="component" value="Unassembled WGS sequence"/>
</dbReference>
<reference evidence="1 7" key="1">
    <citation type="submission" date="2016-10" db="EMBL/GenBank/DDBJ databases">
        <title>Evaluation of Human, Animal and Environmental Mycobacterium chelonae Isolates by Core Genome Phylogenomic Analysis, Targeted Gene Comparison, and Anti-microbial Susceptibility Patterns: A Tale of Mistaken Identities.</title>
        <authorList>
            <person name="Fogelson S.B."/>
            <person name="Camus A.C."/>
            <person name="Lorenz W."/>
            <person name="Vasireddy R."/>
            <person name="Vasireddy S."/>
            <person name="Smith T."/>
            <person name="Brown-Elliott B.A."/>
            <person name="Wallace R.J.Jr."/>
            <person name="Hasan N.A."/>
            <person name="Reischl U."/>
            <person name="Sanchez S."/>
        </authorList>
    </citation>
    <scope>NUCLEOTIDE SEQUENCE [LARGE SCALE GENOMIC DNA]</scope>
    <source>
        <strain evidence="1 7">42895</strain>
    </source>
</reference>
<dbReference type="EMBL" id="MLIS01000001">
    <property type="protein sequence ID" value="OHU79387.1"/>
    <property type="molecule type" value="Genomic_DNA"/>
</dbReference>
<name>A0A0E3XRE3_MYCCH</name>
<organism evidence="3 5">
    <name type="scientific">Mycobacteroides chelonae</name>
    <name type="common">Mycobacterium chelonae</name>
    <dbReference type="NCBI Taxonomy" id="1774"/>
    <lineage>
        <taxon>Bacteria</taxon>
        <taxon>Bacillati</taxon>
        <taxon>Actinomycetota</taxon>
        <taxon>Actinomycetes</taxon>
        <taxon>Mycobacteriales</taxon>
        <taxon>Mycobacteriaceae</taxon>
        <taxon>Mycobacteroides</taxon>
    </lineage>
</organism>
<dbReference type="InterPro" id="IPR046179">
    <property type="entry name" value="DUF6188"/>
</dbReference>
<evidence type="ECO:0000313" key="5">
    <source>
        <dbReference type="Proteomes" id="UP000179441"/>
    </source>
</evidence>
<evidence type="ECO:0000313" key="4">
    <source>
        <dbReference type="EMBL" id="QDF72755.1"/>
    </source>
</evidence>
<dbReference type="PATRIC" id="fig|1774.35.peg.4339"/>
<dbReference type="HOGENOM" id="CLU_130929_0_0_11"/>
<sequence length="136" mass="15396">MSEAWIEGLPVQRIMFRDGLVISLGDYNEVVIAVPMWLTLPPAGRWPREIVCVDPKAILDEERPLFSISGATCTEARWNDKGDLHMEFSDDHAIDVPHHDFDTAWEIYGKYHGYVASLPRGKVRVVRHDVPEEAGA</sequence>
<dbReference type="Proteomes" id="UP000317728">
    <property type="component" value="Chromosome"/>
</dbReference>